<gene>
    <name evidence="1" type="ORF">DI565_06165</name>
</gene>
<organism evidence="1 2">
    <name type="scientific">Ancylobacter novellus</name>
    <name type="common">Thiobacillus novellus</name>
    <dbReference type="NCBI Taxonomy" id="921"/>
    <lineage>
        <taxon>Bacteria</taxon>
        <taxon>Pseudomonadati</taxon>
        <taxon>Pseudomonadota</taxon>
        <taxon>Alphaproteobacteria</taxon>
        <taxon>Hyphomicrobiales</taxon>
        <taxon>Xanthobacteraceae</taxon>
        <taxon>Ancylobacter</taxon>
    </lineage>
</organism>
<evidence type="ECO:0000313" key="2">
    <source>
        <dbReference type="Proteomes" id="UP000249577"/>
    </source>
</evidence>
<evidence type="ECO:0000313" key="1">
    <source>
        <dbReference type="EMBL" id="PZQ16972.1"/>
    </source>
</evidence>
<proteinExistence type="predicted"/>
<accession>A0A2W5KJ73</accession>
<protein>
    <submittedName>
        <fullName evidence="1">Phage tail protein</fullName>
    </submittedName>
</protein>
<dbReference type="EMBL" id="QFPN01000003">
    <property type="protein sequence ID" value="PZQ16972.1"/>
    <property type="molecule type" value="Genomic_DNA"/>
</dbReference>
<comment type="caution">
    <text evidence="1">The sequence shown here is derived from an EMBL/GenBank/DDBJ whole genome shotgun (WGS) entry which is preliminary data.</text>
</comment>
<name>A0A2W5KJ73_ANCNO</name>
<reference evidence="1 2" key="1">
    <citation type="submission" date="2017-08" db="EMBL/GenBank/DDBJ databases">
        <title>Infants hospitalized years apart are colonized by the same room-sourced microbial strains.</title>
        <authorList>
            <person name="Brooks B."/>
            <person name="Olm M.R."/>
            <person name="Firek B.A."/>
            <person name="Baker R."/>
            <person name="Thomas B.C."/>
            <person name="Morowitz M.J."/>
            <person name="Banfield J.F."/>
        </authorList>
    </citation>
    <scope>NUCLEOTIDE SEQUENCE [LARGE SCALE GENOMIC DNA]</scope>
    <source>
        <strain evidence="1">S2_005_003_R2_43</strain>
    </source>
</reference>
<dbReference type="AlphaFoldDB" id="A0A2W5KJ73"/>
<dbReference type="Proteomes" id="UP000249577">
    <property type="component" value="Unassembled WGS sequence"/>
</dbReference>
<sequence>MAEDGQIVVNVAVEASALRRELTEAERLSRRFGSALGDALEAGIVRGASLSDVLKGLASRLSEIALSAALKPVESAFGSLFSGLTRGVLGGVSPVSGVGLAAPAGLQASLGAQSSVASNVSSAAAGVAASPVVVNIATPDAESFRRSEAQVSAALARAVARGRRGM</sequence>